<protein>
    <submittedName>
        <fullName evidence="2">Long-subunit acyl-CoA synthetase (AMP-forming)</fullName>
    </submittedName>
</protein>
<accession>A0ABU1N4W1</accession>
<gene>
    <name evidence="2" type="ORF">J2800_004228</name>
</gene>
<reference evidence="2 3" key="1">
    <citation type="submission" date="2023-07" db="EMBL/GenBank/DDBJ databases">
        <title>Sorghum-associated microbial communities from plants grown in Nebraska, USA.</title>
        <authorList>
            <person name="Schachtman D."/>
        </authorList>
    </citation>
    <scope>NUCLEOTIDE SEQUENCE [LARGE SCALE GENOMIC DNA]</scope>
    <source>
        <strain evidence="2 3">DS2154</strain>
    </source>
</reference>
<dbReference type="RefSeq" id="WP_163230151.1">
    <property type="nucleotide sequence ID" value="NZ_BMLD01000015.1"/>
</dbReference>
<dbReference type="Proteomes" id="UP001262754">
    <property type="component" value="Unassembled WGS sequence"/>
</dbReference>
<feature type="region of interest" description="Disordered" evidence="1">
    <location>
        <begin position="1"/>
        <end position="26"/>
    </location>
</feature>
<sequence>MSSTVTSSFRRSHDHFEPQDTDPQTQRRLRGQLEQIDYTAFASNTAVIAQVLGKSDGGKFQRLAVAAALARSRWVAEAVAITEAGSAITPEQTTRLATLRAAYEELAEVYEAMRRMVERGYLTYSSSMVTEGGNVVTR</sequence>
<evidence type="ECO:0000256" key="1">
    <source>
        <dbReference type="SAM" id="MobiDB-lite"/>
    </source>
</evidence>
<evidence type="ECO:0000313" key="3">
    <source>
        <dbReference type="Proteomes" id="UP001262754"/>
    </source>
</evidence>
<keyword evidence="3" id="KW-1185">Reference proteome</keyword>
<comment type="caution">
    <text evidence="2">The sequence shown here is derived from an EMBL/GenBank/DDBJ whole genome shotgun (WGS) entry which is preliminary data.</text>
</comment>
<dbReference type="EMBL" id="JAVDRL010000013">
    <property type="protein sequence ID" value="MDR6533462.1"/>
    <property type="molecule type" value="Genomic_DNA"/>
</dbReference>
<proteinExistence type="predicted"/>
<name>A0ABU1N4W1_9CAUL</name>
<evidence type="ECO:0000313" key="2">
    <source>
        <dbReference type="EMBL" id="MDR6533462.1"/>
    </source>
</evidence>
<organism evidence="2 3">
    <name type="scientific">Caulobacter rhizosphaerae</name>
    <dbReference type="NCBI Taxonomy" id="2010972"/>
    <lineage>
        <taxon>Bacteria</taxon>
        <taxon>Pseudomonadati</taxon>
        <taxon>Pseudomonadota</taxon>
        <taxon>Alphaproteobacteria</taxon>
        <taxon>Caulobacterales</taxon>
        <taxon>Caulobacteraceae</taxon>
        <taxon>Caulobacter</taxon>
    </lineage>
</organism>